<dbReference type="Proteomes" id="UP000245341">
    <property type="component" value="Unplaced"/>
</dbReference>
<comment type="catalytic activity">
    <reaction evidence="24">
        <text>5alpha-cholest-8-en-3beta-ol + NADP(+) = zymosterol + NADPH + H(+)</text>
        <dbReference type="Rhea" id="RHEA:36399"/>
        <dbReference type="ChEBI" id="CHEBI:15378"/>
        <dbReference type="ChEBI" id="CHEBI:16608"/>
        <dbReference type="ChEBI" id="CHEBI:18252"/>
        <dbReference type="ChEBI" id="CHEBI:57783"/>
        <dbReference type="ChEBI" id="CHEBI:58349"/>
        <dbReference type="EC" id="1.3.1.72"/>
    </reaction>
    <physiologicalReaction direction="right-to-left" evidence="24">
        <dbReference type="Rhea" id="RHEA:36401"/>
    </physiologicalReaction>
</comment>
<evidence type="ECO:0000256" key="22">
    <source>
        <dbReference type="ARBA" id="ARBA00023221"/>
    </source>
</evidence>
<keyword evidence="14" id="KW-0274">FAD</keyword>
<evidence type="ECO:0000256" key="2">
    <source>
        <dbReference type="ARBA" id="ARBA00004194"/>
    </source>
</evidence>
<evidence type="ECO:0000256" key="17">
    <source>
        <dbReference type="ARBA" id="ARBA00023002"/>
    </source>
</evidence>
<name>A0A2U3Z659_LEPWE</name>
<keyword evidence="18" id="KW-0333">Golgi apparatus</keyword>
<dbReference type="InterPro" id="IPR016166">
    <property type="entry name" value="FAD-bd_PCMH"/>
</dbReference>
<evidence type="ECO:0000256" key="7">
    <source>
        <dbReference type="ARBA" id="ARBA00019086"/>
    </source>
</evidence>
<dbReference type="GO" id="GO:0008203">
    <property type="term" value="P:cholesterol metabolic process"/>
    <property type="evidence" value="ECO:0007669"/>
    <property type="project" value="UniProtKB-KW"/>
</dbReference>
<evidence type="ECO:0000256" key="24">
    <source>
        <dbReference type="ARBA" id="ARBA00052927"/>
    </source>
</evidence>
<dbReference type="InterPro" id="IPR016169">
    <property type="entry name" value="FAD-bd_PCMH_sub2"/>
</dbReference>
<keyword evidence="22" id="KW-0753">Steroid metabolism</keyword>
<evidence type="ECO:0000256" key="15">
    <source>
        <dbReference type="ARBA" id="ARBA00022857"/>
    </source>
</evidence>
<dbReference type="PROSITE" id="PS51387">
    <property type="entry name" value="FAD_PCMH"/>
    <property type="match status" value="1"/>
</dbReference>
<comment type="subcellular location">
    <subcellularLocation>
        <location evidence="3">Endoplasmic reticulum membrane</location>
        <topology evidence="3">Single-pass membrane protein</topology>
    </subcellularLocation>
    <subcellularLocation>
        <location evidence="2">Golgi apparatus membrane</location>
        <topology evidence="2">Single-pass membrane protein</topology>
    </subcellularLocation>
</comment>
<evidence type="ECO:0000256" key="12">
    <source>
        <dbReference type="ARBA" id="ARBA00022729"/>
    </source>
</evidence>
<keyword evidence="15" id="KW-0521">NADP</keyword>
<evidence type="ECO:0000256" key="19">
    <source>
        <dbReference type="ARBA" id="ARBA00023098"/>
    </source>
</evidence>
<reference evidence="30" key="1">
    <citation type="submission" date="2025-08" db="UniProtKB">
        <authorList>
            <consortium name="RefSeq"/>
        </authorList>
    </citation>
    <scope>IDENTIFICATION</scope>
    <source>
        <tissue evidence="30">Liver</tissue>
    </source>
</reference>
<gene>
    <name evidence="30" type="primary">LOC102743801</name>
</gene>
<comment type="similarity">
    <text evidence="5">Belongs to the FAD-binding oxidoreductase/transferase type 4 family.</text>
</comment>
<dbReference type="STRING" id="9713.A0A2U3Z659"/>
<keyword evidence="21" id="KW-1207">Sterol metabolism</keyword>
<dbReference type="GO" id="GO:0000246">
    <property type="term" value="F:Delta24(24-1) sterol reductase activity"/>
    <property type="evidence" value="ECO:0007669"/>
    <property type="project" value="TreeGrafter"/>
</dbReference>
<accession>A0A2U3Z659</accession>
<sequence length="280" mass="31990">MADSQQGDRAFLGATVFKELNSAKDQPGSDFFPQRLQTRDQPAYTLTLASWDWKQRSWIVRVEPLVTMGQVTALLTSIGWTLPVLPELDDLTVGGLIMGTGIESSSHKYGLFQHICTAYELVLADGSFVRCTPSENSDLFYAVPWSCGTLGFLVAAEIRIIPAKKYVRLRFEPVWGLEAICDKFTRESQRLENHFVEGLLYSLDEAVIMTGVMTDQAEPSKLNSIGNYYKPWFFKHVENYLKTKREGLEYIPLRHYYHRHTRSIFWELQVRLGVPSRPAL</sequence>
<dbReference type="KEGG" id="lww:102743801"/>
<evidence type="ECO:0000256" key="21">
    <source>
        <dbReference type="ARBA" id="ARBA00023166"/>
    </source>
</evidence>
<comment type="pathway">
    <text evidence="4">Steroid biosynthesis; cholesterol biosynthesis.</text>
</comment>
<evidence type="ECO:0000256" key="25">
    <source>
        <dbReference type="ARBA" id="ARBA00056986"/>
    </source>
</evidence>
<evidence type="ECO:0000259" key="28">
    <source>
        <dbReference type="PROSITE" id="PS51387"/>
    </source>
</evidence>
<dbReference type="GO" id="GO:0071949">
    <property type="term" value="F:FAD binding"/>
    <property type="evidence" value="ECO:0007669"/>
    <property type="project" value="InterPro"/>
</dbReference>
<dbReference type="PANTHER" id="PTHR10801:SF0">
    <property type="entry name" value="DELTA(24)-STEROL REDUCTASE"/>
    <property type="match status" value="1"/>
</dbReference>
<keyword evidence="16" id="KW-1133">Transmembrane helix</keyword>
<proteinExistence type="inferred from homology"/>
<evidence type="ECO:0000256" key="8">
    <source>
        <dbReference type="ARBA" id="ARBA00022516"/>
    </source>
</evidence>
<keyword evidence="20" id="KW-0472">Membrane</keyword>
<evidence type="ECO:0000256" key="27">
    <source>
        <dbReference type="ARBA" id="ARBA00080612"/>
    </source>
</evidence>
<evidence type="ECO:0000256" key="10">
    <source>
        <dbReference type="ARBA" id="ARBA00022630"/>
    </source>
</evidence>
<dbReference type="Gene3D" id="3.30.465.10">
    <property type="match status" value="1"/>
</dbReference>
<evidence type="ECO:0000256" key="3">
    <source>
        <dbReference type="ARBA" id="ARBA00004389"/>
    </source>
</evidence>
<comment type="cofactor">
    <cofactor evidence="1">
        <name>FAD</name>
        <dbReference type="ChEBI" id="CHEBI:57692"/>
    </cofactor>
</comment>
<keyword evidence="29" id="KW-1185">Reference proteome</keyword>
<dbReference type="GO" id="GO:0000139">
    <property type="term" value="C:Golgi membrane"/>
    <property type="evidence" value="ECO:0007669"/>
    <property type="project" value="UniProtKB-SubCell"/>
</dbReference>
<evidence type="ECO:0000256" key="6">
    <source>
        <dbReference type="ARBA" id="ARBA00012405"/>
    </source>
</evidence>
<organism evidence="29 30">
    <name type="scientific">Leptonychotes weddellii</name>
    <name type="common">Weddell seal</name>
    <name type="synonym">Otaria weddellii</name>
    <dbReference type="NCBI Taxonomy" id="9713"/>
    <lineage>
        <taxon>Eukaryota</taxon>
        <taxon>Metazoa</taxon>
        <taxon>Chordata</taxon>
        <taxon>Craniata</taxon>
        <taxon>Vertebrata</taxon>
        <taxon>Euteleostomi</taxon>
        <taxon>Mammalia</taxon>
        <taxon>Eutheria</taxon>
        <taxon>Laurasiatheria</taxon>
        <taxon>Carnivora</taxon>
        <taxon>Caniformia</taxon>
        <taxon>Pinnipedia</taxon>
        <taxon>Phocidae</taxon>
        <taxon>Monachinae</taxon>
        <taxon>Lobodontini</taxon>
        <taxon>Leptonychotes</taxon>
    </lineage>
</organism>
<keyword evidence="11" id="KW-0812">Transmembrane</keyword>
<dbReference type="AlphaFoldDB" id="A0A2U3Z659"/>
<comment type="function">
    <text evidence="25">Catalyzes the reduction of the delta-24 double bond of sterol intermediates during cholesterol biosynthesis. In addition to its cholesterol-synthesizing activity, can protect cells from oxidative stress by reducing caspase 3 activity during apoptosis induced by oxidative stress. Also protects against amyloid-beta peptide-induced apoptosis.</text>
</comment>
<evidence type="ECO:0000256" key="5">
    <source>
        <dbReference type="ARBA" id="ARBA00008000"/>
    </source>
</evidence>
<dbReference type="GO" id="GO:0050614">
    <property type="term" value="F:Delta24-sterol reductase activity"/>
    <property type="evidence" value="ECO:0007669"/>
    <property type="project" value="UniProtKB-EC"/>
</dbReference>
<dbReference type="FunFam" id="3.30.465.10:FF:000032">
    <property type="entry name" value="Delta(24)-sterol reductase"/>
    <property type="match status" value="1"/>
</dbReference>
<keyword evidence="17" id="KW-0560">Oxidoreductase</keyword>
<dbReference type="OrthoDB" id="415825at2759"/>
<feature type="domain" description="FAD-binding PCMH-type" evidence="28">
    <location>
        <begin position="1"/>
        <end position="163"/>
    </location>
</feature>
<evidence type="ECO:0000256" key="23">
    <source>
        <dbReference type="ARBA" id="ARBA00051033"/>
    </source>
</evidence>
<protein>
    <recommendedName>
        <fullName evidence="7">Delta(24)-sterol reductase</fullName>
        <ecNumber evidence="6">1.3.1.72</ecNumber>
    </recommendedName>
    <alternativeName>
        <fullName evidence="26">24-dehydrocholesterol reductase</fullName>
    </alternativeName>
    <alternativeName>
        <fullName evidence="27">3-beta-hydroxysterol Delta-24-reductase</fullName>
    </alternativeName>
</protein>
<dbReference type="PANTHER" id="PTHR10801">
    <property type="entry name" value="24-DEHYDROCHOLESTEROL REDUCTASE"/>
    <property type="match status" value="1"/>
</dbReference>
<dbReference type="Pfam" id="PF01565">
    <property type="entry name" value="FAD_binding_4"/>
    <property type="match status" value="1"/>
</dbReference>
<evidence type="ECO:0000256" key="11">
    <source>
        <dbReference type="ARBA" id="ARBA00022692"/>
    </source>
</evidence>
<dbReference type="InterPro" id="IPR036318">
    <property type="entry name" value="FAD-bd_PCMH-like_sf"/>
</dbReference>
<keyword evidence="9" id="KW-0153">Cholesterol metabolism</keyword>
<evidence type="ECO:0000256" key="1">
    <source>
        <dbReference type="ARBA" id="ARBA00001974"/>
    </source>
</evidence>
<evidence type="ECO:0000256" key="26">
    <source>
        <dbReference type="ARBA" id="ARBA00078485"/>
    </source>
</evidence>
<keyword evidence="13" id="KW-0256">Endoplasmic reticulum</keyword>
<evidence type="ECO:0000256" key="18">
    <source>
        <dbReference type="ARBA" id="ARBA00023034"/>
    </source>
</evidence>
<dbReference type="GeneID" id="102743801"/>
<keyword evidence="12" id="KW-0732">Signal</keyword>
<evidence type="ECO:0000256" key="9">
    <source>
        <dbReference type="ARBA" id="ARBA00022548"/>
    </source>
</evidence>
<dbReference type="SUPFAM" id="SSF56176">
    <property type="entry name" value="FAD-binding/transporter-associated domain-like"/>
    <property type="match status" value="1"/>
</dbReference>
<evidence type="ECO:0000256" key="4">
    <source>
        <dbReference type="ARBA" id="ARBA00004770"/>
    </source>
</evidence>
<evidence type="ECO:0000313" key="29">
    <source>
        <dbReference type="Proteomes" id="UP000245341"/>
    </source>
</evidence>
<dbReference type="InterPro" id="IPR006094">
    <property type="entry name" value="Oxid_FAD_bind_N"/>
</dbReference>
<dbReference type="RefSeq" id="XP_006751490.2">
    <property type="nucleotide sequence ID" value="XM_006751427.2"/>
</dbReference>
<evidence type="ECO:0000256" key="20">
    <source>
        <dbReference type="ARBA" id="ARBA00023136"/>
    </source>
</evidence>
<comment type="catalytic activity">
    <reaction evidence="23">
        <text>lanosterol + NADPH + H(+) = 24,25-dihydrolanosterol + NADP(+)</text>
        <dbReference type="Rhea" id="RHEA:33919"/>
        <dbReference type="ChEBI" id="CHEBI:15378"/>
        <dbReference type="ChEBI" id="CHEBI:16521"/>
        <dbReference type="ChEBI" id="CHEBI:28113"/>
        <dbReference type="ChEBI" id="CHEBI:57783"/>
        <dbReference type="ChEBI" id="CHEBI:58349"/>
    </reaction>
    <physiologicalReaction direction="left-to-right" evidence="23">
        <dbReference type="Rhea" id="RHEA:33920"/>
    </physiologicalReaction>
</comment>
<evidence type="ECO:0000256" key="16">
    <source>
        <dbReference type="ARBA" id="ARBA00022989"/>
    </source>
</evidence>
<dbReference type="InterPro" id="IPR040165">
    <property type="entry name" value="Diminuto-like"/>
</dbReference>
<evidence type="ECO:0000313" key="30">
    <source>
        <dbReference type="RefSeq" id="XP_006751490.2"/>
    </source>
</evidence>
<dbReference type="EC" id="1.3.1.72" evidence="6"/>
<keyword evidence="10" id="KW-0285">Flavoprotein</keyword>
<keyword evidence="19" id="KW-0443">Lipid metabolism</keyword>
<evidence type="ECO:0000256" key="13">
    <source>
        <dbReference type="ARBA" id="ARBA00022824"/>
    </source>
</evidence>
<keyword evidence="8" id="KW-0444">Lipid biosynthesis</keyword>
<dbReference type="GO" id="GO:0005789">
    <property type="term" value="C:endoplasmic reticulum membrane"/>
    <property type="evidence" value="ECO:0007669"/>
    <property type="project" value="UniProtKB-SubCell"/>
</dbReference>
<evidence type="ECO:0000256" key="14">
    <source>
        <dbReference type="ARBA" id="ARBA00022827"/>
    </source>
</evidence>